<comment type="caution">
    <text evidence="2">The sequence shown here is derived from an EMBL/GenBank/DDBJ whole genome shotgun (WGS) entry which is preliminary data.</text>
</comment>
<dbReference type="PANTHER" id="PTHR38167:SF1">
    <property type="entry name" value="C2H2-TYPE DOMAIN-CONTAINING PROTEIN"/>
    <property type="match status" value="1"/>
</dbReference>
<sequence>MRESDILELIQEATDSEVRTVLAALCAESDDTARKASKLLGRLMDAAQAYEERKQPAPPPLHICLNCQKPFAEAENTAQACQYHTGVIVVDSDSEVWEDSDDHQIENSEAMREDFPEGFVWTCCWKVMEEPGCAHGAHRMGGAKKAVAPVESGGETSKKSARYVKAVG</sequence>
<name>A0AAD4HU91_9PEZI</name>
<dbReference type="AlphaFoldDB" id="A0AAD4HU91"/>
<proteinExistence type="predicted"/>
<accession>A0AAD4HU91</accession>
<protein>
    <recommendedName>
        <fullName evidence="4">C2H2-type domain-containing protein</fullName>
    </recommendedName>
</protein>
<dbReference type="EMBL" id="JAHCVI010000006">
    <property type="protein sequence ID" value="KAG7283952.1"/>
    <property type="molecule type" value="Genomic_DNA"/>
</dbReference>
<reference evidence="2" key="1">
    <citation type="submission" date="2023-02" db="EMBL/GenBank/DDBJ databases">
        <authorList>
            <person name="Palmer J.M."/>
        </authorList>
    </citation>
    <scope>NUCLEOTIDE SEQUENCE</scope>
    <source>
        <strain evidence="2">FW57</strain>
    </source>
</reference>
<evidence type="ECO:0008006" key="4">
    <source>
        <dbReference type="Google" id="ProtNLM"/>
    </source>
</evidence>
<evidence type="ECO:0000256" key="1">
    <source>
        <dbReference type="SAM" id="MobiDB-lite"/>
    </source>
</evidence>
<gene>
    <name evidence="2" type="ORF">NEMBOFW57_010310</name>
</gene>
<evidence type="ECO:0000313" key="3">
    <source>
        <dbReference type="Proteomes" id="UP001197093"/>
    </source>
</evidence>
<keyword evidence="3" id="KW-1185">Reference proteome</keyword>
<evidence type="ECO:0000313" key="2">
    <source>
        <dbReference type="EMBL" id="KAG7283952.1"/>
    </source>
</evidence>
<dbReference type="PANTHER" id="PTHR38167">
    <property type="entry name" value="C2H2-TYPE DOMAIN-CONTAINING PROTEIN"/>
    <property type="match status" value="1"/>
</dbReference>
<feature type="region of interest" description="Disordered" evidence="1">
    <location>
        <begin position="146"/>
        <end position="168"/>
    </location>
</feature>
<organism evidence="2 3">
    <name type="scientific">Staphylotrichum longicolle</name>
    <dbReference type="NCBI Taxonomy" id="669026"/>
    <lineage>
        <taxon>Eukaryota</taxon>
        <taxon>Fungi</taxon>
        <taxon>Dikarya</taxon>
        <taxon>Ascomycota</taxon>
        <taxon>Pezizomycotina</taxon>
        <taxon>Sordariomycetes</taxon>
        <taxon>Sordariomycetidae</taxon>
        <taxon>Sordariales</taxon>
        <taxon>Chaetomiaceae</taxon>
        <taxon>Staphylotrichum</taxon>
    </lineage>
</organism>
<dbReference type="Proteomes" id="UP001197093">
    <property type="component" value="Unassembled WGS sequence"/>
</dbReference>